<keyword evidence="7" id="KW-1006">Bacterial flagellum protein export</keyword>
<comment type="function">
    <text evidence="1">Needed for flagellar regrowth and assembly.</text>
</comment>
<keyword evidence="9" id="KW-0966">Cell projection</keyword>
<keyword evidence="9" id="KW-0282">Flagellum</keyword>
<evidence type="ECO:0000256" key="2">
    <source>
        <dbReference type="ARBA" id="ARBA00006602"/>
    </source>
</evidence>
<sequence length="247" mass="27163">MMPSSNQRSYSRFIPSEEVGDFKQWKFAAVDGSDLVEPEPEPEPVAELPVELDEAAQQALVQQACDDAYAEGFAQGQAQTALEWQRRMDEYIAQQGQEAAQRMQSVLQTLEASLIDMQQHMAQQVLELACDIARQVVRQELSVNPNALLPVVREAVGMLVTEGRPATVRLNPEDMEAMAQPLREEINAPGVQWMADAAVPAGGCMVESAGTVVDGSIDKRWQRAIASLGLQSPWDDETLGDGDDRRP</sequence>
<evidence type="ECO:0000256" key="4">
    <source>
        <dbReference type="ARBA" id="ARBA00022448"/>
    </source>
</evidence>
<organism evidence="9 10">
    <name type="scientific">Acidovorax delafieldii</name>
    <name type="common">Pseudomonas delafieldii</name>
    <dbReference type="NCBI Taxonomy" id="47920"/>
    <lineage>
        <taxon>Bacteria</taxon>
        <taxon>Pseudomonadati</taxon>
        <taxon>Pseudomonadota</taxon>
        <taxon>Betaproteobacteria</taxon>
        <taxon>Burkholderiales</taxon>
        <taxon>Comamonadaceae</taxon>
        <taxon>Acidovorax</taxon>
    </lineage>
</organism>
<dbReference type="GO" id="GO:0044781">
    <property type="term" value="P:bacterial-type flagellum organization"/>
    <property type="evidence" value="ECO:0007669"/>
    <property type="project" value="UniProtKB-KW"/>
</dbReference>
<comment type="similarity">
    <text evidence="2">Belongs to the FliH family.</text>
</comment>
<evidence type="ECO:0000256" key="5">
    <source>
        <dbReference type="ARBA" id="ARBA00022795"/>
    </source>
</evidence>
<keyword evidence="6" id="KW-0653">Protein transport</keyword>
<dbReference type="Pfam" id="PF02108">
    <property type="entry name" value="FliH"/>
    <property type="match status" value="1"/>
</dbReference>
<evidence type="ECO:0000313" key="10">
    <source>
        <dbReference type="Proteomes" id="UP000321485"/>
    </source>
</evidence>
<keyword evidence="4" id="KW-0813">Transport</keyword>
<feature type="domain" description="Flagellar assembly protein FliH/Type III secretion system HrpE" evidence="8">
    <location>
        <begin position="98"/>
        <end position="223"/>
    </location>
</feature>
<dbReference type="InterPro" id="IPR018035">
    <property type="entry name" value="Flagellar_FliH/T3SS_HrpE"/>
</dbReference>
<dbReference type="GO" id="GO:0005829">
    <property type="term" value="C:cytosol"/>
    <property type="evidence" value="ECO:0007669"/>
    <property type="project" value="TreeGrafter"/>
</dbReference>
<comment type="caution">
    <text evidence="9">The sequence shown here is derived from an EMBL/GenBank/DDBJ whole genome shotgun (WGS) entry which is preliminary data.</text>
</comment>
<keyword evidence="9" id="KW-0969">Cilium</keyword>
<dbReference type="EMBL" id="VJWE01000017">
    <property type="protein sequence ID" value="TWG33819.1"/>
    <property type="molecule type" value="Genomic_DNA"/>
</dbReference>
<dbReference type="PANTHER" id="PTHR34982">
    <property type="entry name" value="YOP PROTEINS TRANSLOCATION PROTEIN L"/>
    <property type="match status" value="1"/>
</dbReference>
<protein>
    <recommendedName>
        <fullName evidence="3">Flagellar assembly protein FliH</fullName>
    </recommendedName>
</protein>
<dbReference type="InterPro" id="IPR051472">
    <property type="entry name" value="T3SS_Stator/FliH"/>
</dbReference>
<evidence type="ECO:0000256" key="7">
    <source>
        <dbReference type="ARBA" id="ARBA00023225"/>
    </source>
</evidence>
<gene>
    <name evidence="9" type="ORF">ATF69_4172</name>
</gene>
<reference evidence="9 10" key="1">
    <citation type="journal article" date="2015" name="Stand. Genomic Sci.">
        <title>Genomic Encyclopedia of Bacterial and Archaeal Type Strains, Phase III: the genomes of soil and plant-associated and newly described type strains.</title>
        <authorList>
            <person name="Whitman W.B."/>
            <person name="Woyke T."/>
            <person name="Klenk H.P."/>
            <person name="Zhou Y."/>
            <person name="Lilburn T.G."/>
            <person name="Beck B.J."/>
            <person name="De Vos P."/>
            <person name="Vandamme P."/>
            <person name="Eisen J.A."/>
            <person name="Garrity G."/>
            <person name="Hugenholtz P."/>
            <person name="Kyrpides N.C."/>
        </authorList>
    </citation>
    <scope>NUCLEOTIDE SEQUENCE [LARGE SCALE GENOMIC DNA]</scope>
    <source>
        <strain evidence="9 10">DSM 64</strain>
    </source>
</reference>
<name>A0A561XCI2_ACIDE</name>
<evidence type="ECO:0000256" key="6">
    <source>
        <dbReference type="ARBA" id="ARBA00022927"/>
    </source>
</evidence>
<dbReference type="PANTHER" id="PTHR34982:SF1">
    <property type="entry name" value="FLAGELLAR ASSEMBLY PROTEIN FLIH"/>
    <property type="match status" value="1"/>
</dbReference>
<evidence type="ECO:0000256" key="1">
    <source>
        <dbReference type="ARBA" id="ARBA00003041"/>
    </source>
</evidence>
<dbReference type="AlphaFoldDB" id="A0A561XCI2"/>
<evidence type="ECO:0000313" key="9">
    <source>
        <dbReference type="EMBL" id="TWG33819.1"/>
    </source>
</evidence>
<evidence type="ECO:0000259" key="8">
    <source>
        <dbReference type="Pfam" id="PF02108"/>
    </source>
</evidence>
<dbReference type="GO" id="GO:0015031">
    <property type="term" value="P:protein transport"/>
    <property type="evidence" value="ECO:0007669"/>
    <property type="project" value="UniProtKB-KW"/>
</dbReference>
<evidence type="ECO:0000256" key="3">
    <source>
        <dbReference type="ARBA" id="ARBA00016507"/>
    </source>
</evidence>
<keyword evidence="5" id="KW-1005">Bacterial flagellum biogenesis</keyword>
<proteinExistence type="inferred from homology"/>
<accession>A0A561XCI2</accession>
<dbReference type="Proteomes" id="UP000321485">
    <property type="component" value="Unassembled WGS sequence"/>
</dbReference>